<name>A0A2S7WGP3_9FLAO</name>
<dbReference type="AlphaFoldDB" id="A0A2S7WGP3"/>
<evidence type="ECO:0000313" key="2">
    <source>
        <dbReference type="EMBL" id="PQJ76586.1"/>
    </source>
</evidence>
<reference evidence="2 3" key="1">
    <citation type="submission" date="2016-12" db="EMBL/GenBank/DDBJ databases">
        <title>Trade-off between light-utilization and light-protection in marine flavobacteria.</title>
        <authorList>
            <person name="Kumagai Y."/>
            <person name="Yoshizawa S."/>
            <person name="Kogure K."/>
            <person name="Iwasaki W."/>
        </authorList>
    </citation>
    <scope>NUCLEOTIDE SEQUENCE [LARGE SCALE GENOMIC DNA]</scope>
    <source>
        <strain evidence="2 3">ATCC 43844</strain>
    </source>
</reference>
<organism evidence="2 3">
    <name type="scientific">Polaribacter glomeratus</name>
    <dbReference type="NCBI Taxonomy" id="102"/>
    <lineage>
        <taxon>Bacteria</taxon>
        <taxon>Pseudomonadati</taxon>
        <taxon>Bacteroidota</taxon>
        <taxon>Flavobacteriia</taxon>
        <taxon>Flavobacteriales</taxon>
        <taxon>Flavobacteriaceae</taxon>
    </lineage>
</organism>
<dbReference type="OrthoDB" id="9761519at2"/>
<dbReference type="Gene3D" id="3.40.50.880">
    <property type="match status" value="1"/>
</dbReference>
<dbReference type="Proteomes" id="UP000239068">
    <property type="component" value="Unassembled WGS sequence"/>
</dbReference>
<gene>
    <name evidence="2" type="ORF">BTO16_11860</name>
</gene>
<accession>A0A2S7WGP3</accession>
<keyword evidence="1" id="KW-0732">Signal</keyword>
<dbReference type="RefSeq" id="WP_105021900.1">
    <property type="nucleotide sequence ID" value="NZ_MSCM01000002.1"/>
</dbReference>
<feature type="chain" id="PRO_5015779525" evidence="1">
    <location>
        <begin position="22"/>
        <end position="740"/>
    </location>
</feature>
<feature type="signal peptide" evidence="1">
    <location>
        <begin position="1"/>
        <end position="21"/>
    </location>
</feature>
<dbReference type="PANTHER" id="PTHR36848">
    <property type="entry name" value="DNA-BINDING PROTEIN (PUTATIVE SECRETED PROTEIN)-RELATED"/>
    <property type="match status" value="1"/>
</dbReference>
<keyword evidence="3" id="KW-1185">Reference proteome</keyword>
<sequence length="740" mass="85042">MKKILIFTFFLLLTNCFFSVAQSKEITHKNNFKNPLSQFMPMPFWHMNGDLEDAEIQRQMQEAKRMNFSGIAVLPMHNMTPEFLSEVYFEKYKLILEKAKNMDLNIILYDDVGFPSGTAGGKIERDYPQHVRKSLEKIEFKIIRGAVFKSFVPQGKLMAAVGMDMDTKERIDLAPFIENKLLTWNFPRKGNWTVQFYMCTPATFWKSYMPVDAMDPAAVDQFINLTYDEYAKRFSSYFKNTIQLTFFDDVGFLRRERTWTGKFNEKFKEVNGFSPTLYYPALWYDIGLETEAARVAFFNTRSELLAEGYPKQVKNWTEKYGLKNTGHPPGNYAIQPVDMHGDIFKFFRYTDLPLTDAIINYGHGRDGYKMISSAADYYDKPIVSAEVYGAFKEDTVDEKMLYRAAMELLVRGVNFMVPHGMWYNPEKIGIPPLISAESEKLAPVLPAYNNYFGRSCYMLQGGRKVSEIAILYPIESLQAGFYFDAPENIRAGTWAYPEADYQQIGSILTNEIRQDFTFVHPEFLITDTYVLENKSIILNNKVNHQDYKVIIIPGGKVISVKALQKIKQFYDAGGKVIATTLLPSKSSEIGKDEQVVALINDLFGKEASKNGQVQTNKKGGKAVFLANPSKEILEKTIENFHPNPSVYFENNPIIKSELGLFSYLHKVKEGKNNYYFANSSDQEINTTVFLRGKVQLENWNPKNGEVSNLRKGIYQKIKGEMYTKYQLNLSPVSSTFWVEK</sequence>
<dbReference type="EMBL" id="MSCM01000002">
    <property type="protein sequence ID" value="PQJ76586.1"/>
    <property type="molecule type" value="Genomic_DNA"/>
</dbReference>
<dbReference type="PANTHER" id="PTHR36848:SF2">
    <property type="entry name" value="SECRETED PROTEIN"/>
    <property type="match status" value="1"/>
</dbReference>
<comment type="caution">
    <text evidence="2">The sequence shown here is derived from an EMBL/GenBank/DDBJ whole genome shotgun (WGS) entry which is preliminary data.</text>
</comment>
<evidence type="ECO:0000313" key="3">
    <source>
        <dbReference type="Proteomes" id="UP000239068"/>
    </source>
</evidence>
<proteinExistence type="predicted"/>
<protein>
    <submittedName>
        <fullName evidence="2">Uncharacterized protein</fullName>
    </submittedName>
</protein>
<evidence type="ECO:0000256" key="1">
    <source>
        <dbReference type="SAM" id="SignalP"/>
    </source>
</evidence>
<dbReference type="InterPro" id="IPR053161">
    <property type="entry name" value="Ulvan_degrading_GH"/>
</dbReference>
<dbReference type="InterPro" id="IPR029062">
    <property type="entry name" value="Class_I_gatase-like"/>
</dbReference>
<dbReference type="Pfam" id="PF17132">
    <property type="entry name" value="Glyco_hydro_106"/>
    <property type="match status" value="1"/>
</dbReference>